<evidence type="ECO:0000256" key="8">
    <source>
        <dbReference type="PROSITE-ProRule" id="PRU00175"/>
    </source>
</evidence>
<dbReference type="PANTHER" id="PTHR15710:SF108">
    <property type="entry name" value="OS03G0286100 PROTEIN"/>
    <property type="match status" value="1"/>
</dbReference>
<dbReference type="FunFam" id="3.30.40.10:FF:000022">
    <property type="entry name" value="E3 ubiquitin-protein ligase RING1-like"/>
    <property type="match status" value="1"/>
</dbReference>
<organism evidence="11 12">
    <name type="scientific">Rubus argutus</name>
    <name type="common">Southern blackberry</name>
    <dbReference type="NCBI Taxonomy" id="59490"/>
    <lineage>
        <taxon>Eukaryota</taxon>
        <taxon>Viridiplantae</taxon>
        <taxon>Streptophyta</taxon>
        <taxon>Embryophyta</taxon>
        <taxon>Tracheophyta</taxon>
        <taxon>Spermatophyta</taxon>
        <taxon>Magnoliopsida</taxon>
        <taxon>eudicotyledons</taxon>
        <taxon>Gunneridae</taxon>
        <taxon>Pentapetalae</taxon>
        <taxon>rosids</taxon>
        <taxon>fabids</taxon>
        <taxon>Rosales</taxon>
        <taxon>Rosaceae</taxon>
        <taxon>Rosoideae</taxon>
        <taxon>Rosoideae incertae sedis</taxon>
        <taxon>Rubus</taxon>
    </lineage>
</organism>
<dbReference type="GO" id="GO:0008270">
    <property type="term" value="F:zinc ion binding"/>
    <property type="evidence" value="ECO:0007669"/>
    <property type="project" value="UniProtKB-KW"/>
</dbReference>
<protein>
    <recommendedName>
        <fullName evidence="2">RING-type E3 ubiquitin transferase</fullName>
        <ecNumber evidence="2">2.3.2.27</ecNumber>
    </recommendedName>
</protein>
<evidence type="ECO:0000256" key="1">
    <source>
        <dbReference type="ARBA" id="ARBA00000900"/>
    </source>
</evidence>
<evidence type="ECO:0000256" key="5">
    <source>
        <dbReference type="ARBA" id="ARBA00022771"/>
    </source>
</evidence>
<dbReference type="Gene3D" id="3.30.40.10">
    <property type="entry name" value="Zinc/RING finger domain, C3HC4 (zinc finger)"/>
    <property type="match status" value="1"/>
</dbReference>
<comment type="catalytic activity">
    <reaction evidence="1">
        <text>S-ubiquitinyl-[E2 ubiquitin-conjugating enzyme]-L-cysteine + [acceptor protein]-L-lysine = [E2 ubiquitin-conjugating enzyme]-L-cysteine + N(6)-ubiquitinyl-[acceptor protein]-L-lysine.</text>
        <dbReference type="EC" id="2.3.2.27"/>
    </reaction>
</comment>
<dbReference type="InterPro" id="IPR001841">
    <property type="entry name" value="Znf_RING"/>
</dbReference>
<evidence type="ECO:0000256" key="3">
    <source>
        <dbReference type="ARBA" id="ARBA00022679"/>
    </source>
</evidence>
<keyword evidence="7" id="KW-0862">Zinc</keyword>
<gene>
    <name evidence="11" type="ORF">M0R45_033153</name>
</gene>
<evidence type="ECO:0000256" key="4">
    <source>
        <dbReference type="ARBA" id="ARBA00022723"/>
    </source>
</evidence>
<feature type="compositionally biased region" description="Pro residues" evidence="9">
    <location>
        <begin position="10"/>
        <end position="19"/>
    </location>
</feature>
<feature type="region of interest" description="Disordered" evidence="9">
    <location>
        <begin position="1"/>
        <end position="29"/>
    </location>
</feature>
<evidence type="ECO:0000256" key="7">
    <source>
        <dbReference type="ARBA" id="ARBA00022833"/>
    </source>
</evidence>
<keyword evidence="6" id="KW-0833">Ubl conjugation pathway</keyword>
<accession>A0AAW1WJB9</accession>
<feature type="domain" description="RING-type" evidence="10">
    <location>
        <begin position="307"/>
        <end position="348"/>
    </location>
</feature>
<reference evidence="11 12" key="1">
    <citation type="journal article" date="2023" name="G3 (Bethesda)">
        <title>A chromosome-length genome assembly and annotation of blackberry (Rubus argutus, cv. 'Hillquist').</title>
        <authorList>
            <person name="Bruna T."/>
            <person name="Aryal R."/>
            <person name="Dudchenko O."/>
            <person name="Sargent D.J."/>
            <person name="Mead D."/>
            <person name="Buti M."/>
            <person name="Cavallini A."/>
            <person name="Hytonen T."/>
            <person name="Andres J."/>
            <person name="Pham M."/>
            <person name="Weisz D."/>
            <person name="Mascagni F."/>
            <person name="Usai G."/>
            <person name="Natali L."/>
            <person name="Bassil N."/>
            <person name="Fernandez G.E."/>
            <person name="Lomsadze A."/>
            <person name="Armour M."/>
            <person name="Olukolu B."/>
            <person name="Poorten T."/>
            <person name="Britton C."/>
            <person name="Davik J."/>
            <person name="Ashrafi H."/>
            <person name="Aiden E.L."/>
            <person name="Borodovsky M."/>
            <person name="Worthington M."/>
        </authorList>
    </citation>
    <scope>NUCLEOTIDE SEQUENCE [LARGE SCALE GENOMIC DNA]</scope>
    <source>
        <strain evidence="11">PI 553951</strain>
    </source>
</reference>
<dbReference type="Proteomes" id="UP001457282">
    <property type="component" value="Unassembled WGS sequence"/>
</dbReference>
<keyword evidence="5 8" id="KW-0863">Zinc-finger</keyword>
<evidence type="ECO:0000256" key="9">
    <source>
        <dbReference type="SAM" id="MobiDB-lite"/>
    </source>
</evidence>
<proteinExistence type="predicted"/>
<evidence type="ECO:0000259" key="10">
    <source>
        <dbReference type="PROSITE" id="PS50089"/>
    </source>
</evidence>
<keyword evidence="12" id="KW-1185">Reference proteome</keyword>
<evidence type="ECO:0000256" key="6">
    <source>
        <dbReference type="ARBA" id="ARBA00022786"/>
    </source>
</evidence>
<evidence type="ECO:0000313" key="11">
    <source>
        <dbReference type="EMBL" id="KAK9924802.1"/>
    </source>
</evidence>
<dbReference type="PANTHER" id="PTHR15710">
    <property type="entry name" value="E3 UBIQUITIN-PROTEIN LIGASE PRAJA"/>
    <property type="match status" value="1"/>
</dbReference>
<dbReference type="Pfam" id="PF13639">
    <property type="entry name" value="zf-RING_2"/>
    <property type="match status" value="1"/>
</dbReference>
<name>A0AAW1WJB9_RUBAR</name>
<evidence type="ECO:0000256" key="2">
    <source>
        <dbReference type="ARBA" id="ARBA00012483"/>
    </source>
</evidence>
<keyword evidence="4" id="KW-0479">Metal-binding</keyword>
<dbReference type="EMBL" id="JBEDUW010000006">
    <property type="protein sequence ID" value="KAK9924802.1"/>
    <property type="molecule type" value="Genomic_DNA"/>
</dbReference>
<dbReference type="EC" id="2.3.2.27" evidence="2"/>
<dbReference type="SMART" id="SM00184">
    <property type="entry name" value="RING"/>
    <property type="match status" value="1"/>
</dbReference>
<comment type="caution">
    <text evidence="11">The sequence shown here is derived from an EMBL/GenBank/DDBJ whole genome shotgun (WGS) entry which is preliminary data.</text>
</comment>
<dbReference type="GO" id="GO:0005737">
    <property type="term" value="C:cytoplasm"/>
    <property type="evidence" value="ECO:0007669"/>
    <property type="project" value="TreeGrafter"/>
</dbReference>
<dbReference type="SUPFAM" id="SSF57850">
    <property type="entry name" value="RING/U-box"/>
    <property type="match status" value="1"/>
</dbReference>
<dbReference type="AlphaFoldDB" id="A0AAW1WJB9"/>
<evidence type="ECO:0000313" key="12">
    <source>
        <dbReference type="Proteomes" id="UP001457282"/>
    </source>
</evidence>
<dbReference type="InterPro" id="IPR013083">
    <property type="entry name" value="Znf_RING/FYVE/PHD"/>
</dbReference>
<dbReference type="GO" id="GO:0061630">
    <property type="term" value="F:ubiquitin protein ligase activity"/>
    <property type="evidence" value="ECO:0007669"/>
    <property type="project" value="UniProtKB-EC"/>
</dbReference>
<dbReference type="PROSITE" id="PS50089">
    <property type="entry name" value="ZF_RING_2"/>
    <property type="match status" value="1"/>
</dbReference>
<keyword evidence="3" id="KW-0808">Transferase</keyword>
<dbReference type="GO" id="GO:0016567">
    <property type="term" value="P:protein ubiquitination"/>
    <property type="evidence" value="ECO:0007669"/>
    <property type="project" value="TreeGrafter"/>
</dbReference>
<sequence length="384" mass="42977">MSDSDSPHQPSEPEPPNEPDPPRIEPLTRWCTSHNFNPFADPIDSRSSDGDWFSDAASDDGDVSCFVTDLFDRRASDHPPNGDCVLVSGSDPFVTELEIEGQRGDDMGSNSNLGLGFGGDSNPQGSVFEFDEYLSPQSRVGGLRVVGLESDSDSDNESDDFESNRVSEGIQSIWDSIFMEEQRNAYENSEWEQVERNMEQPDNAIEGRGVEELSVASGFSTEEEEIPDGAVRSIEWEILLTVNNFRRNVDDVELDIETAEYIEAIFGQFVENANACKGSPPAALTVVEDLPFVEFTAEELSKEDVVCAVCKDNIVLEDKVRSLPCCHYYHQDCIVPWLSIRNTCPVCRYELPTDDPDYERSKCERAARGLSWESQVRLDFEQFA</sequence>